<protein>
    <submittedName>
        <fullName evidence="1">Uncharacterized protein</fullName>
    </submittedName>
</protein>
<sequence>MSKFIRRTFYIIIIHTGPGWDGLTKTREN</sequence>
<keyword evidence="2" id="KW-1185">Reference proteome</keyword>
<comment type="caution">
    <text evidence="1">The sequence shown here is derived from an EMBL/GenBank/DDBJ whole genome shotgun (WGS) entry which is preliminary data.</text>
</comment>
<dbReference type="EMBL" id="JAATJH010000008">
    <property type="protein sequence ID" value="NJC28106.1"/>
    <property type="molecule type" value="Genomic_DNA"/>
</dbReference>
<evidence type="ECO:0000313" key="1">
    <source>
        <dbReference type="EMBL" id="NJC28106.1"/>
    </source>
</evidence>
<reference evidence="1 2" key="1">
    <citation type="submission" date="2020-03" db="EMBL/GenBank/DDBJ databases">
        <title>Genomic Encyclopedia of Type Strains, Phase IV (KMG-IV): sequencing the most valuable type-strain genomes for metagenomic binning, comparative biology and taxonomic classification.</title>
        <authorList>
            <person name="Goeker M."/>
        </authorList>
    </citation>
    <scope>NUCLEOTIDE SEQUENCE [LARGE SCALE GENOMIC DNA]</scope>
    <source>
        <strain evidence="1 2">DSM 105096</strain>
    </source>
</reference>
<proteinExistence type="predicted"/>
<organism evidence="1 2">
    <name type="scientific">Neolewinella antarctica</name>
    <dbReference type="NCBI Taxonomy" id="442734"/>
    <lineage>
        <taxon>Bacteria</taxon>
        <taxon>Pseudomonadati</taxon>
        <taxon>Bacteroidota</taxon>
        <taxon>Saprospiria</taxon>
        <taxon>Saprospirales</taxon>
        <taxon>Lewinellaceae</taxon>
        <taxon>Neolewinella</taxon>
    </lineage>
</organism>
<accession>A0ABX0XFJ9</accession>
<name>A0ABX0XFJ9_9BACT</name>
<evidence type="ECO:0000313" key="2">
    <source>
        <dbReference type="Proteomes" id="UP000770785"/>
    </source>
</evidence>
<dbReference type="Proteomes" id="UP000770785">
    <property type="component" value="Unassembled WGS sequence"/>
</dbReference>
<gene>
    <name evidence="1" type="ORF">GGR27_003625</name>
</gene>